<reference evidence="2 3" key="1">
    <citation type="submission" date="2024-03" db="EMBL/GenBank/DDBJ databases">
        <title>The complete genome of Streptomyces sirii sp.nov.</title>
        <authorList>
            <person name="Zakalyukina Y.V."/>
            <person name="Belik A.R."/>
            <person name="Biryukov M.V."/>
            <person name="Baturina O.A."/>
            <person name="Kabilov M.R."/>
        </authorList>
    </citation>
    <scope>NUCLEOTIDE SEQUENCE [LARGE SCALE GENOMIC DNA]</scope>
    <source>
        <strain evidence="2 3">BP-8</strain>
    </source>
</reference>
<protein>
    <submittedName>
        <fullName evidence="2">Uncharacterized protein</fullName>
    </submittedName>
</protein>
<keyword evidence="3" id="KW-1185">Reference proteome</keyword>
<evidence type="ECO:0000256" key="1">
    <source>
        <dbReference type="SAM" id="MobiDB-lite"/>
    </source>
</evidence>
<dbReference type="EMBL" id="CP147982">
    <property type="protein sequence ID" value="WXK78036.1"/>
    <property type="molecule type" value="Genomic_DNA"/>
</dbReference>
<organism evidence="2 3">
    <name type="scientific">Streptomyces sirii</name>
    <dbReference type="NCBI Taxonomy" id="3127701"/>
    <lineage>
        <taxon>Bacteria</taxon>
        <taxon>Bacillati</taxon>
        <taxon>Actinomycetota</taxon>
        <taxon>Actinomycetes</taxon>
        <taxon>Kitasatosporales</taxon>
        <taxon>Streptomycetaceae</taxon>
        <taxon>Streptomyces</taxon>
    </lineage>
</organism>
<feature type="region of interest" description="Disordered" evidence="1">
    <location>
        <begin position="1"/>
        <end position="23"/>
    </location>
</feature>
<dbReference type="Proteomes" id="UP001626628">
    <property type="component" value="Chromosome"/>
</dbReference>
<sequence length="48" mass="5115">MSRLTAPGEVGSHAAEVGLEPVRRSADRAGTPYVVGSPMYVAIYRKPN</sequence>
<name>A0ABZ2QP35_9ACTN</name>
<dbReference type="RefSeq" id="WP_399150388.1">
    <property type="nucleotide sequence ID" value="NZ_CP147982.1"/>
</dbReference>
<accession>A0ABZ2QP35</accession>
<evidence type="ECO:0000313" key="2">
    <source>
        <dbReference type="EMBL" id="WXK78036.1"/>
    </source>
</evidence>
<gene>
    <name evidence="2" type="ORF">WAB15_19660</name>
</gene>
<evidence type="ECO:0000313" key="3">
    <source>
        <dbReference type="Proteomes" id="UP001626628"/>
    </source>
</evidence>
<proteinExistence type="predicted"/>